<gene>
    <name evidence="3" type="ORF">DU428_09885</name>
</gene>
<dbReference type="GO" id="GO:0004077">
    <property type="term" value="F:biotin--[biotin carboxyl-carrier protein] ligase activity"/>
    <property type="evidence" value="ECO:0007669"/>
    <property type="project" value="UniProtKB-EC"/>
</dbReference>
<dbReference type="PANTHER" id="PTHR12835">
    <property type="entry name" value="BIOTIN PROTEIN LIGASE"/>
    <property type="match status" value="1"/>
</dbReference>
<accession>A0A368P7K7</accession>
<dbReference type="Proteomes" id="UP000252249">
    <property type="component" value="Unassembled WGS sequence"/>
</dbReference>
<keyword evidence="4" id="KW-1185">Reference proteome</keyword>
<dbReference type="InterPro" id="IPR004408">
    <property type="entry name" value="Biotin_CoA_COase_ligase"/>
</dbReference>
<name>A0A368P7K7_9FLAO</name>
<evidence type="ECO:0000313" key="3">
    <source>
        <dbReference type="EMBL" id="RCU57241.1"/>
    </source>
</evidence>
<dbReference type="CDD" id="cd16442">
    <property type="entry name" value="BPL"/>
    <property type="match status" value="1"/>
</dbReference>
<feature type="domain" description="BPL/LPL catalytic" evidence="2">
    <location>
        <begin position="1"/>
        <end position="177"/>
    </location>
</feature>
<dbReference type="Pfam" id="PF03099">
    <property type="entry name" value="BPL_LplA_LipB"/>
    <property type="match status" value="1"/>
</dbReference>
<evidence type="ECO:0000259" key="2">
    <source>
        <dbReference type="PROSITE" id="PS51733"/>
    </source>
</evidence>
<comment type="caution">
    <text evidence="3">The sequence shown here is derived from an EMBL/GenBank/DDBJ whole genome shotgun (WGS) entry which is preliminary data.</text>
</comment>
<keyword evidence="1 3" id="KW-0436">Ligase</keyword>
<dbReference type="PROSITE" id="PS51733">
    <property type="entry name" value="BPL_LPL_CATALYTIC"/>
    <property type="match status" value="1"/>
</dbReference>
<reference evidence="3 4" key="1">
    <citation type="submission" date="2018-07" db="EMBL/GenBank/DDBJ databases">
        <title>Oceanihabitans testaceum sp. nov., isolated from marine sediment.</title>
        <authorList>
            <person name="Li C.-M."/>
        </authorList>
    </citation>
    <scope>NUCLEOTIDE SEQUENCE [LARGE SCALE GENOMIC DNA]</scope>
    <source>
        <strain evidence="3 4">S9-10</strain>
    </source>
</reference>
<dbReference type="Gene3D" id="3.30.930.10">
    <property type="entry name" value="Bira Bifunctional Protein, Domain 2"/>
    <property type="match status" value="1"/>
</dbReference>
<evidence type="ECO:0000256" key="1">
    <source>
        <dbReference type="ARBA" id="ARBA00022598"/>
    </source>
</evidence>
<dbReference type="InterPro" id="IPR004143">
    <property type="entry name" value="BPL_LPL_catalytic"/>
</dbReference>
<organism evidence="3 4">
    <name type="scientific">Oceanihabitans sediminis</name>
    <dbReference type="NCBI Taxonomy" id="1812012"/>
    <lineage>
        <taxon>Bacteria</taxon>
        <taxon>Pseudomonadati</taxon>
        <taxon>Bacteroidota</taxon>
        <taxon>Flavobacteriia</taxon>
        <taxon>Flavobacteriales</taxon>
        <taxon>Flavobacteriaceae</taxon>
        <taxon>Oceanihabitans</taxon>
    </lineage>
</organism>
<dbReference type="SUPFAM" id="SSF55681">
    <property type="entry name" value="Class II aaRS and biotin synthetases"/>
    <property type="match status" value="1"/>
</dbReference>
<dbReference type="GO" id="GO:0005737">
    <property type="term" value="C:cytoplasm"/>
    <property type="evidence" value="ECO:0007669"/>
    <property type="project" value="TreeGrafter"/>
</dbReference>
<dbReference type="RefSeq" id="WP_072351329.1">
    <property type="nucleotide sequence ID" value="NZ_JAWWDI010000035.1"/>
</dbReference>
<dbReference type="InterPro" id="IPR045864">
    <property type="entry name" value="aa-tRNA-synth_II/BPL/LPL"/>
</dbReference>
<sequence>MRIIKLNAINSTNTFLKELSSEEAVADYTVVQTDYQTNGRGQMGTTWTANSGENLMFSVLKDISFLSFHQHFYISIAVSLSLIKTLKQYQIPNLYIKWPNDILSDNKKVCGVLIENSIKQNKFKDSIIGIGLNVNQTDFKNLPQASSLKLVSGKVFDLEELLLSFIENLKHYFSVLEEGKPEDLKKTYETYMFRKKKPSTFKDAEGNMFTGIIQSVSETGNLQVLLEDAIIKEYGFKEISLLY</sequence>
<dbReference type="EMBL" id="QPIG01000003">
    <property type="protein sequence ID" value="RCU57241.1"/>
    <property type="molecule type" value="Genomic_DNA"/>
</dbReference>
<proteinExistence type="predicted"/>
<dbReference type="OrthoDB" id="9807064at2"/>
<protein>
    <submittedName>
        <fullName evidence="3">Biotin--[acetyl-CoA-carboxylase] ligase</fullName>
        <ecNumber evidence="3">6.3.4.15</ecNumber>
    </submittedName>
</protein>
<dbReference type="AlphaFoldDB" id="A0A368P7K7"/>
<dbReference type="PANTHER" id="PTHR12835:SF5">
    <property type="entry name" value="BIOTIN--PROTEIN LIGASE"/>
    <property type="match status" value="1"/>
</dbReference>
<dbReference type="NCBIfam" id="TIGR00121">
    <property type="entry name" value="birA_ligase"/>
    <property type="match status" value="1"/>
</dbReference>
<evidence type="ECO:0000313" key="4">
    <source>
        <dbReference type="Proteomes" id="UP000252249"/>
    </source>
</evidence>
<dbReference type="EC" id="6.3.4.15" evidence="3"/>